<evidence type="ECO:0000256" key="3">
    <source>
        <dbReference type="HAMAP-Rule" id="MF_00795"/>
    </source>
</evidence>
<evidence type="ECO:0000256" key="2">
    <source>
        <dbReference type="ARBA" id="ARBA00022490"/>
    </source>
</evidence>
<proteinExistence type="inferred from homology"/>
<evidence type="ECO:0000313" key="4">
    <source>
        <dbReference type="EMBL" id="HCS93146.1"/>
    </source>
</evidence>
<dbReference type="Gene3D" id="3.20.20.380">
    <property type="entry name" value="Copper homeostasis (CutC) domain"/>
    <property type="match status" value="1"/>
</dbReference>
<dbReference type="PANTHER" id="PTHR12598">
    <property type="entry name" value="COPPER HOMEOSTASIS PROTEIN CUTC"/>
    <property type="match status" value="1"/>
</dbReference>
<dbReference type="STRING" id="1121105.GCA_000421665_01943"/>
<reference evidence="4 5" key="1">
    <citation type="journal article" date="2018" name="Nat. Biotechnol.">
        <title>A standardized bacterial taxonomy based on genome phylogeny substantially revises the tree of life.</title>
        <authorList>
            <person name="Parks D.H."/>
            <person name="Chuvochina M."/>
            <person name="Waite D.W."/>
            <person name="Rinke C."/>
            <person name="Skarshewski A."/>
            <person name="Chaumeil P.A."/>
            <person name="Hugenholtz P."/>
        </authorList>
    </citation>
    <scope>NUCLEOTIDE SEQUENCE [LARGE SCALE GENOMIC DNA]</scope>
    <source>
        <strain evidence="4">UBA11306</strain>
    </source>
</reference>
<comment type="caution">
    <text evidence="3">Once thought to be involved in copper homeostasis, experiments in E.coli have shown this is not the case.</text>
</comment>
<dbReference type="SUPFAM" id="SSF110395">
    <property type="entry name" value="CutC-like"/>
    <property type="match status" value="1"/>
</dbReference>
<name>A0A3D4S3E3_9ENTE</name>
<organism evidence="4 5">
    <name type="scientific">Bavariicoccus seileri</name>
    <dbReference type="NCBI Taxonomy" id="549685"/>
    <lineage>
        <taxon>Bacteria</taxon>
        <taxon>Bacillati</taxon>
        <taxon>Bacillota</taxon>
        <taxon>Bacilli</taxon>
        <taxon>Lactobacillales</taxon>
        <taxon>Enterococcaceae</taxon>
        <taxon>Bavariicoccus</taxon>
    </lineage>
</organism>
<gene>
    <name evidence="3" type="primary">cutC</name>
    <name evidence="4" type="ORF">DIW15_00365</name>
</gene>
<dbReference type="HAMAP" id="MF_00795">
    <property type="entry name" value="CutC"/>
    <property type="match status" value="1"/>
</dbReference>
<dbReference type="InterPro" id="IPR036822">
    <property type="entry name" value="CutC-like_dom_sf"/>
</dbReference>
<evidence type="ECO:0000256" key="1">
    <source>
        <dbReference type="ARBA" id="ARBA00007768"/>
    </source>
</evidence>
<evidence type="ECO:0000313" key="5">
    <source>
        <dbReference type="Proteomes" id="UP000262195"/>
    </source>
</evidence>
<dbReference type="GO" id="GO:0005507">
    <property type="term" value="F:copper ion binding"/>
    <property type="evidence" value="ECO:0007669"/>
    <property type="project" value="TreeGrafter"/>
</dbReference>
<comment type="subcellular location">
    <subcellularLocation>
        <location evidence="3">Cytoplasm</location>
    </subcellularLocation>
</comment>
<dbReference type="FunFam" id="3.20.20.380:FF:000003">
    <property type="entry name" value="Copper homeostasis protein CutC"/>
    <property type="match status" value="1"/>
</dbReference>
<sequence>MTIVSNSTTDHAIIKEFCAENFTLVPYAIKAGAKRIELCDNLSQGGTTPSKGVIQKTLQFSRDNNVKVMVMIRPRGGDFTYNLDDAEIMLNDITTCQELGVDGVVFGATRQGFIDAGLMEQLIQKSNGMEVVYHMAFDQIEPSKQFLAVDWLAEQGVTRILTHGGPTKEPIEDHIAHLKRLISYAANRLTIMPGGGLSYKTLPNLLSQLPVQEVHGTKIIDLKLDNSF</sequence>
<dbReference type="GO" id="GO:0005737">
    <property type="term" value="C:cytoplasm"/>
    <property type="evidence" value="ECO:0007669"/>
    <property type="project" value="UniProtKB-SubCell"/>
</dbReference>
<dbReference type="Proteomes" id="UP000262195">
    <property type="component" value="Unassembled WGS sequence"/>
</dbReference>
<dbReference type="PANTHER" id="PTHR12598:SF0">
    <property type="entry name" value="COPPER HOMEOSTASIS PROTEIN CUTC HOMOLOG"/>
    <property type="match status" value="1"/>
</dbReference>
<dbReference type="Pfam" id="PF03932">
    <property type="entry name" value="CutC"/>
    <property type="match status" value="1"/>
</dbReference>
<protein>
    <recommendedName>
        <fullName evidence="3">PF03932 family protein CutC</fullName>
    </recommendedName>
</protein>
<dbReference type="InterPro" id="IPR005627">
    <property type="entry name" value="CutC-like"/>
</dbReference>
<dbReference type="AlphaFoldDB" id="A0A3D4S3E3"/>
<comment type="similarity">
    <text evidence="1 3">Belongs to the CutC family.</text>
</comment>
<keyword evidence="2 3" id="KW-0963">Cytoplasm</keyword>
<accession>A0A3D4S3E3</accession>
<comment type="caution">
    <text evidence="4">The sequence shown here is derived from an EMBL/GenBank/DDBJ whole genome shotgun (WGS) entry which is preliminary data.</text>
</comment>
<dbReference type="EMBL" id="DQHO01000003">
    <property type="protein sequence ID" value="HCS93146.1"/>
    <property type="molecule type" value="Genomic_DNA"/>
</dbReference>